<feature type="transmembrane region" description="Helical" evidence="8">
    <location>
        <begin position="401"/>
        <end position="419"/>
    </location>
</feature>
<dbReference type="PRINTS" id="PR00081">
    <property type="entry name" value="GDHRDH"/>
</dbReference>
<evidence type="ECO:0000256" key="5">
    <source>
        <dbReference type="ARBA" id="ARBA00022692"/>
    </source>
</evidence>
<dbReference type="GO" id="GO:0005886">
    <property type="term" value="C:plasma membrane"/>
    <property type="evidence" value="ECO:0007669"/>
    <property type="project" value="UniProtKB-SubCell"/>
</dbReference>
<dbReference type="Proteomes" id="UP000657574">
    <property type="component" value="Unassembled WGS sequence"/>
</dbReference>
<name>A0A917NZ97_9ACTN</name>
<dbReference type="PANTHER" id="PTHR32196:SF21">
    <property type="entry name" value="ABC TRANSPORTER PERMEASE PROTEIN YPHD-RELATED"/>
    <property type="match status" value="1"/>
</dbReference>
<evidence type="ECO:0000313" key="10">
    <source>
        <dbReference type="Proteomes" id="UP000657574"/>
    </source>
</evidence>
<evidence type="ECO:0000256" key="6">
    <source>
        <dbReference type="ARBA" id="ARBA00022989"/>
    </source>
</evidence>
<dbReference type="CDD" id="cd05233">
    <property type="entry name" value="SDR_c"/>
    <property type="match status" value="1"/>
</dbReference>
<dbReference type="GO" id="GO:0022857">
    <property type="term" value="F:transmembrane transporter activity"/>
    <property type="evidence" value="ECO:0007669"/>
    <property type="project" value="InterPro"/>
</dbReference>
<evidence type="ECO:0000256" key="1">
    <source>
        <dbReference type="ARBA" id="ARBA00004651"/>
    </source>
</evidence>
<evidence type="ECO:0000256" key="4">
    <source>
        <dbReference type="ARBA" id="ARBA00022519"/>
    </source>
</evidence>
<dbReference type="RefSeq" id="WP_229841078.1">
    <property type="nucleotide sequence ID" value="NZ_BMQA01000027.1"/>
</dbReference>
<keyword evidence="10" id="KW-1185">Reference proteome</keyword>
<comment type="caution">
    <text evidence="9">The sequence shown here is derived from an EMBL/GenBank/DDBJ whole genome shotgun (WGS) entry which is preliminary data.</text>
</comment>
<evidence type="ECO:0000256" key="8">
    <source>
        <dbReference type="SAM" id="Phobius"/>
    </source>
</evidence>
<evidence type="ECO:0000313" key="9">
    <source>
        <dbReference type="EMBL" id="GGJ42900.1"/>
    </source>
</evidence>
<reference evidence="9" key="1">
    <citation type="journal article" date="2014" name="Int. J. Syst. Evol. Microbiol.">
        <title>Complete genome sequence of Corynebacterium casei LMG S-19264T (=DSM 44701T), isolated from a smear-ripened cheese.</title>
        <authorList>
            <consortium name="US DOE Joint Genome Institute (JGI-PGF)"/>
            <person name="Walter F."/>
            <person name="Albersmeier A."/>
            <person name="Kalinowski J."/>
            <person name="Ruckert C."/>
        </authorList>
    </citation>
    <scope>NUCLEOTIDE SEQUENCE</scope>
    <source>
        <strain evidence="9">JCM 3086</strain>
    </source>
</reference>
<keyword evidence="5 8" id="KW-0812">Transmembrane</keyword>
<feature type="transmembrane region" description="Helical" evidence="8">
    <location>
        <begin position="301"/>
        <end position="325"/>
    </location>
</feature>
<dbReference type="Gene3D" id="3.40.50.720">
    <property type="entry name" value="NAD(P)-binding Rossmann-like Domain"/>
    <property type="match status" value="1"/>
</dbReference>
<feature type="transmembrane region" description="Helical" evidence="8">
    <location>
        <begin position="425"/>
        <end position="445"/>
    </location>
</feature>
<dbReference type="InterPro" id="IPR036291">
    <property type="entry name" value="NAD(P)-bd_dom_sf"/>
</dbReference>
<proteinExistence type="predicted"/>
<dbReference type="InterPro" id="IPR001851">
    <property type="entry name" value="ABC_transp_permease"/>
</dbReference>
<keyword evidence="6 8" id="KW-1133">Transmembrane helix</keyword>
<feature type="transmembrane region" description="Helical" evidence="8">
    <location>
        <begin position="376"/>
        <end position="394"/>
    </location>
</feature>
<protein>
    <recommendedName>
        <fullName evidence="11">SDR family NAD(P)-dependent oxidoreductase</fullName>
    </recommendedName>
</protein>
<evidence type="ECO:0000256" key="3">
    <source>
        <dbReference type="ARBA" id="ARBA00022475"/>
    </source>
</evidence>
<keyword evidence="2" id="KW-0813">Transport</keyword>
<feature type="transmembrane region" description="Helical" evidence="8">
    <location>
        <begin position="231"/>
        <end position="258"/>
    </location>
</feature>
<evidence type="ECO:0000256" key="7">
    <source>
        <dbReference type="ARBA" id="ARBA00023136"/>
    </source>
</evidence>
<reference evidence="9" key="2">
    <citation type="submission" date="2020-09" db="EMBL/GenBank/DDBJ databases">
        <authorList>
            <person name="Sun Q."/>
            <person name="Ohkuma M."/>
        </authorList>
    </citation>
    <scope>NUCLEOTIDE SEQUENCE</scope>
    <source>
        <strain evidence="9">JCM 3086</strain>
    </source>
</reference>
<dbReference type="AlphaFoldDB" id="A0A917NZ97"/>
<dbReference type="PANTHER" id="PTHR32196">
    <property type="entry name" value="ABC TRANSPORTER PERMEASE PROTEIN YPHD-RELATED-RELATED"/>
    <property type="match status" value="1"/>
</dbReference>
<dbReference type="Pfam" id="PF00106">
    <property type="entry name" value="adh_short"/>
    <property type="match status" value="1"/>
</dbReference>
<evidence type="ECO:0008006" key="11">
    <source>
        <dbReference type="Google" id="ProtNLM"/>
    </source>
</evidence>
<gene>
    <name evidence="9" type="ORF">GCM10010121_062680</name>
</gene>
<organism evidence="9 10">
    <name type="scientific">Streptomyces brasiliensis</name>
    <dbReference type="NCBI Taxonomy" id="1954"/>
    <lineage>
        <taxon>Bacteria</taxon>
        <taxon>Bacillati</taxon>
        <taxon>Actinomycetota</taxon>
        <taxon>Actinomycetes</taxon>
        <taxon>Kitasatosporales</taxon>
        <taxon>Streptomycetaceae</taxon>
        <taxon>Streptomyces</taxon>
    </lineage>
</organism>
<dbReference type="CDD" id="cd06579">
    <property type="entry name" value="TM_PBP1_transp_AraH_like"/>
    <property type="match status" value="1"/>
</dbReference>
<sequence>MTQVPDRVALVTGAARGIGAAVTRRLAGSGHTVVALDWCVGEESPVGYPMATRAELDAVVAGQPEGRVLAHVADVRDPEALRGAVGLALQTWGRLDVVVAGAAVIAGGSPAWEPRAADDLALQWDVDVRGVWNTAAAAIPAMLAGPDPAGCRFVVIASAAGAHGLFRLAAYTAAQHAVVGLVKGLAAERLADGSMQFLRPGRGDDLRVTATARRRGRASRSWTSRSREQRLAGMGVALLAGLVNAIFVVVFGVSSLVVTLGMGTVLLGLAELLTNNNYVTFSNPALKTFARNQIFTMPMAFYYGIFLALVMAYVLAFTPVGRSALFAGANREVARLTGIRVGLIRFGAYLLGAAFAGFAGVLIVASVGSFDNSTTQSYLLPALAAVFLSTAVIHPDTFNPIGAVIAIFFLQTGIIGLQLMGSSTWVINVFYGGGLVVAVTISKFVRDRTTSHQSRSGRHKRGSGCRAEPLLCFVEFDGISSTWRCRHAVGHSIRVAPFATRRVIDLGDARG</sequence>
<comment type="subcellular location">
    <subcellularLocation>
        <location evidence="1">Cell membrane</location>
        <topology evidence="1">Multi-pass membrane protein</topology>
    </subcellularLocation>
</comment>
<dbReference type="EMBL" id="BMQA01000027">
    <property type="protein sequence ID" value="GGJ42900.1"/>
    <property type="molecule type" value="Genomic_DNA"/>
</dbReference>
<evidence type="ECO:0000256" key="2">
    <source>
        <dbReference type="ARBA" id="ARBA00022448"/>
    </source>
</evidence>
<keyword evidence="4" id="KW-0997">Cell inner membrane</keyword>
<feature type="transmembrane region" description="Helical" evidence="8">
    <location>
        <begin position="346"/>
        <end position="370"/>
    </location>
</feature>
<dbReference type="SUPFAM" id="SSF51735">
    <property type="entry name" value="NAD(P)-binding Rossmann-fold domains"/>
    <property type="match status" value="1"/>
</dbReference>
<accession>A0A917NZ97</accession>
<dbReference type="Pfam" id="PF02653">
    <property type="entry name" value="BPD_transp_2"/>
    <property type="match status" value="1"/>
</dbReference>
<keyword evidence="7 8" id="KW-0472">Membrane</keyword>
<keyword evidence="3" id="KW-1003">Cell membrane</keyword>
<dbReference type="InterPro" id="IPR002347">
    <property type="entry name" value="SDR_fam"/>
</dbReference>